<dbReference type="PROSITE" id="PS51318">
    <property type="entry name" value="TAT"/>
    <property type="match status" value="1"/>
</dbReference>
<dbReference type="SUPFAM" id="SSF109604">
    <property type="entry name" value="HD-domain/PDEase-like"/>
    <property type="match status" value="1"/>
</dbReference>
<feature type="signal peptide" evidence="1">
    <location>
        <begin position="1"/>
        <end position="28"/>
    </location>
</feature>
<reference evidence="3 4" key="1">
    <citation type="submission" date="2019-02" db="EMBL/GenBank/DDBJ databases">
        <authorList>
            <consortium name="Pathogen Informatics"/>
        </authorList>
    </citation>
    <scope>NUCLEOTIDE SEQUENCE [LARGE SCALE GENOMIC DNA]</scope>
    <source>
        <strain evidence="3 4">3012STDY6756504</strain>
    </source>
</reference>
<evidence type="ECO:0000313" key="4">
    <source>
        <dbReference type="Proteomes" id="UP000290439"/>
    </source>
</evidence>
<evidence type="ECO:0000259" key="2">
    <source>
        <dbReference type="SMART" id="SM00471"/>
    </source>
</evidence>
<keyword evidence="3" id="KW-0378">Hydrolase</keyword>
<dbReference type="CDD" id="cd00077">
    <property type="entry name" value="HDc"/>
    <property type="match status" value="1"/>
</dbReference>
<dbReference type="EMBL" id="LR215973">
    <property type="protein sequence ID" value="VFB01225.1"/>
    <property type="molecule type" value="Genomic_DNA"/>
</dbReference>
<gene>
    <name evidence="3" type="ORF">NCTC10797_05042</name>
</gene>
<feature type="chain" id="PRO_5020450398" evidence="1">
    <location>
        <begin position="29"/>
        <end position="245"/>
    </location>
</feature>
<protein>
    <submittedName>
        <fullName evidence="3">Predicted HD superfamily hydrolase</fullName>
    </submittedName>
</protein>
<dbReference type="RefSeq" id="WP_130918806.1">
    <property type="nucleotide sequence ID" value="NZ_LR215973.1"/>
</dbReference>
<evidence type="ECO:0000313" key="3">
    <source>
        <dbReference type="EMBL" id="VFB01225.1"/>
    </source>
</evidence>
<sequence length="245" mass="26064">MELSRRTALGAAALAGAAAALPAATAAAQPYDLALPSTPMATAARRLIETELAAPVRNHSIRGYLFGRAIADAHGLRPGGDFDDELMYLICALHDIGLGEIANGHQRFEVDGADYAAEFLERNGMTDARVDTVWDAIAAHTSGFSDSAVYRRRRPAEIWIAVDGIGIDIGGGPADLPPGYADQVHARYPRLGGTRALTEVIEAQALADPRKAVPGTLPGEIVHQRHPELPYPTWDEIINSGGWGD</sequence>
<feature type="domain" description="HD/PDEase" evidence="2">
    <location>
        <begin position="52"/>
        <end position="149"/>
    </location>
</feature>
<accession>A0A4U8W920</accession>
<dbReference type="InterPro" id="IPR006311">
    <property type="entry name" value="TAT_signal"/>
</dbReference>
<name>A0A4U8W920_9NOCA</name>
<organism evidence="3 4">
    <name type="scientific">Nocardia cyriacigeorgica</name>
    <dbReference type="NCBI Taxonomy" id="135487"/>
    <lineage>
        <taxon>Bacteria</taxon>
        <taxon>Bacillati</taxon>
        <taxon>Actinomycetota</taxon>
        <taxon>Actinomycetes</taxon>
        <taxon>Mycobacteriales</taxon>
        <taxon>Nocardiaceae</taxon>
        <taxon>Nocardia</taxon>
    </lineage>
</organism>
<dbReference type="PANTHER" id="PTHR35569">
    <property type="entry name" value="CYANAMIDE HYDRATASE DDI2-RELATED"/>
    <property type="match status" value="1"/>
</dbReference>
<dbReference type="InterPro" id="IPR003607">
    <property type="entry name" value="HD/PDEase_dom"/>
</dbReference>
<dbReference type="SMART" id="SM00471">
    <property type="entry name" value="HDc"/>
    <property type="match status" value="1"/>
</dbReference>
<dbReference type="GO" id="GO:0016787">
    <property type="term" value="F:hydrolase activity"/>
    <property type="evidence" value="ECO:0007669"/>
    <property type="project" value="UniProtKB-KW"/>
</dbReference>
<dbReference type="Proteomes" id="UP000290439">
    <property type="component" value="Chromosome"/>
</dbReference>
<keyword evidence="1" id="KW-0732">Signal</keyword>
<dbReference type="Gene3D" id="1.10.3210.10">
    <property type="entry name" value="Hypothetical protein af1432"/>
    <property type="match status" value="1"/>
</dbReference>
<evidence type="ECO:0000256" key="1">
    <source>
        <dbReference type="SAM" id="SignalP"/>
    </source>
</evidence>
<dbReference type="PANTHER" id="PTHR35569:SF1">
    <property type="entry name" value="CYANAMIDE HYDRATASE DDI2-RELATED"/>
    <property type="match status" value="1"/>
</dbReference>
<proteinExistence type="predicted"/>
<dbReference type="AlphaFoldDB" id="A0A4U8W920"/>
<dbReference type="InterPro" id="IPR006674">
    <property type="entry name" value="HD_domain"/>
</dbReference>
<dbReference type="Pfam" id="PF01966">
    <property type="entry name" value="HD"/>
    <property type="match status" value="1"/>
</dbReference>